<dbReference type="Gene3D" id="1.20.120.1940">
    <property type="entry name" value="YfdX protein domain"/>
    <property type="match status" value="1"/>
</dbReference>
<sequence length="238" mass="24960">MPHLKTPAAHTLALGVALIAAPVAMTSTAMAKSPTPSTVNQDFAHLSIDGQKAFADIAAAQQALGSNQPDQATTLIKDAQTRLAKAANDHRLFVKAEHDLPVAPGQPQPTRSAGPNPTTWIPVDGQYIVTETLTPEKQQALTTANQHLHQGNPKQAAQDLQVSGIDVDFILGVAPLQQATADVYRASVFLQGNDVKDANEALTDAIGTVRFVSDNIVATAQPTTPSGKPGHHGHHHGS</sequence>
<dbReference type="InterPro" id="IPR021236">
    <property type="entry name" value="Uncharacterised_YfdX"/>
</dbReference>
<proteinExistence type="predicted"/>
<reference evidence="2 3" key="1">
    <citation type="submission" date="2012-10" db="EMBL/GenBank/DDBJ databases">
        <title>Genome sequencing of Tanticharoenia sakaeratensis NBRC 103193.</title>
        <authorList>
            <person name="Azuma Y."/>
            <person name="Hadano H."/>
            <person name="Hirakawa H."/>
            <person name="Matsushita K."/>
        </authorList>
    </citation>
    <scope>NUCLEOTIDE SEQUENCE [LARGE SCALE GENOMIC DNA]</scope>
    <source>
        <strain evidence="2 3">NBRC 103193</strain>
    </source>
</reference>
<dbReference type="AlphaFoldDB" id="A0A0D6MQF6"/>
<gene>
    <name evidence="2" type="ORF">Tasa_051_040</name>
</gene>
<dbReference type="RefSeq" id="WP_048850956.1">
    <property type="nucleotide sequence ID" value="NZ_BALE01000051.1"/>
</dbReference>
<dbReference type="Proteomes" id="UP000032679">
    <property type="component" value="Unassembled WGS sequence"/>
</dbReference>
<feature type="chain" id="PRO_5002308277" description="YfdX protein" evidence="1">
    <location>
        <begin position="32"/>
        <end position="238"/>
    </location>
</feature>
<dbReference type="Gene3D" id="6.10.250.2140">
    <property type="match status" value="1"/>
</dbReference>
<evidence type="ECO:0000313" key="2">
    <source>
        <dbReference type="EMBL" id="GAN55635.1"/>
    </source>
</evidence>
<keyword evidence="3" id="KW-1185">Reference proteome</keyword>
<dbReference type="STRING" id="1231623.Tasa_051_040"/>
<evidence type="ECO:0008006" key="4">
    <source>
        <dbReference type="Google" id="ProtNLM"/>
    </source>
</evidence>
<dbReference type="EMBL" id="BALE01000051">
    <property type="protein sequence ID" value="GAN55635.1"/>
    <property type="molecule type" value="Genomic_DNA"/>
</dbReference>
<comment type="caution">
    <text evidence="2">The sequence shown here is derived from an EMBL/GenBank/DDBJ whole genome shotgun (WGS) entry which is preliminary data.</text>
</comment>
<organism evidence="2 3">
    <name type="scientific">Tanticharoenia sakaeratensis NBRC 103193</name>
    <dbReference type="NCBI Taxonomy" id="1231623"/>
    <lineage>
        <taxon>Bacteria</taxon>
        <taxon>Pseudomonadati</taxon>
        <taxon>Pseudomonadota</taxon>
        <taxon>Alphaproteobacteria</taxon>
        <taxon>Acetobacterales</taxon>
        <taxon>Acetobacteraceae</taxon>
        <taxon>Tanticharoenia</taxon>
    </lineage>
</organism>
<evidence type="ECO:0000313" key="3">
    <source>
        <dbReference type="Proteomes" id="UP000032679"/>
    </source>
</evidence>
<keyword evidence="1" id="KW-0732">Signal</keyword>
<protein>
    <recommendedName>
        <fullName evidence="4">YfdX protein</fullName>
    </recommendedName>
</protein>
<evidence type="ECO:0000256" key="1">
    <source>
        <dbReference type="SAM" id="SignalP"/>
    </source>
</evidence>
<feature type="signal peptide" evidence="1">
    <location>
        <begin position="1"/>
        <end position="31"/>
    </location>
</feature>
<accession>A0A0D6MQF6</accession>
<dbReference type="Pfam" id="PF10938">
    <property type="entry name" value="YfdX"/>
    <property type="match status" value="1"/>
</dbReference>
<name>A0A0D6MQF6_9PROT</name>